<dbReference type="PROSITE" id="PS51471">
    <property type="entry name" value="FE2OG_OXY"/>
    <property type="match status" value="1"/>
</dbReference>
<keyword evidence="2 5" id="KW-0479">Metal-binding</keyword>
<dbReference type="GO" id="GO:0016491">
    <property type="term" value="F:oxidoreductase activity"/>
    <property type="evidence" value="ECO:0007669"/>
    <property type="project" value="UniProtKB-KW"/>
</dbReference>
<accession>A0A0E0L8J1</accession>
<dbReference type="FunFam" id="2.60.120.330:FF:000018">
    <property type="entry name" value="2-oxoglutarate (2OG) and Fe(II)-dependent oxygenase superfamily protein"/>
    <property type="match status" value="1"/>
</dbReference>
<evidence type="ECO:0000256" key="2">
    <source>
        <dbReference type="ARBA" id="ARBA00022723"/>
    </source>
</evidence>
<dbReference type="Pfam" id="PF14226">
    <property type="entry name" value="DIOX_N"/>
    <property type="match status" value="1"/>
</dbReference>
<comment type="similarity">
    <text evidence="1 5">Belongs to the iron/ascorbate-dependent oxidoreductase family.</text>
</comment>
<keyword evidence="4 5" id="KW-0408">Iron</keyword>
<dbReference type="InterPro" id="IPR050295">
    <property type="entry name" value="Plant_2OG-oxidoreductases"/>
</dbReference>
<reference evidence="7" key="2">
    <citation type="submission" date="2018-05" db="EMBL/GenBank/DDBJ databases">
        <title>OpunRS2 (Oryza punctata Reference Sequence Version 2).</title>
        <authorList>
            <person name="Zhang J."/>
            <person name="Kudrna D."/>
            <person name="Lee S."/>
            <person name="Talag J."/>
            <person name="Welchert J."/>
            <person name="Wing R.A."/>
        </authorList>
    </citation>
    <scope>NUCLEOTIDE SEQUENCE [LARGE SCALE GENOMIC DNA]</scope>
</reference>
<dbReference type="HOGENOM" id="CLU_010119_14_3_1"/>
<evidence type="ECO:0000256" key="4">
    <source>
        <dbReference type="ARBA" id="ARBA00023004"/>
    </source>
</evidence>
<dbReference type="InterPro" id="IPR044861">
    <property type="entry name" value="IPNS-like_FE2OG_OXY"/>
</dbReference>
<dbReference type="GO" id="GO:0046872">
    <property type="term" value="F:metal ion binding"/>
    <property type="evidence" value="ECO:0007669"/>
    <property type="project" value="UniProtKB-KW"/>
</dbReference>
<protein>
    <recommendedName>
        <fullName evidence="6">Fe2OG dioxygenase domain-containing protein</fullName>
    </recommendedName>
</protein>
<dbReference type="InterPro" id="IPR027443">
    <property type="entry name" value="IPNS-like_sf"/>
</dbReference>
<evidence type="ECO:0000259" key="6">
    <source>
        <dbReference type="PROSITE" id="PS51471"/>
    </source>
</evidence>
<dbReference type="Pfam" id="PF03171">
    <property type="entry name" value="2OG-FeII_Oxy"/>
    <property type="match status" value="1"/>
</dbReference>
<proteinExistence type="inferred from homology"/>
<dbReference type="PANTHER" id="PTHR47991">
    <property type="entry name" value="OXOGLUTARATE/IRON-DEPENDENT DIOXYGENASE"/>
    <property type="match status" value="1"/>
</dbReference>
<evidence type="ECO:0000256" key="5">
    <source>
        <dbReference type="RuleBase" id="RU003682"/>
    </source>
</evidence>
<reference evidence="7" key="1">
    <citation type="submission" date="2015-04" db="UniProtKB">
        <authorList>
            <consortium name="EnsemblPlants"/>
        </authorList>
    </citation>
    <scope>IDENTIFICATION</scope>
</reference>
<dbReference type="Gramene" id="OPUNC06G04840.4">
    <property type="protein sequence ID" value="OPUNC06G04840.4"/>
    <property type="gene ID" value="OPUNC06G04840"/>
</dbReference>
<dbReference type="Proteomes" id="UP000026962">
    <property type="component" value="Chromosome 6"/>
</dbReference>
<evidence type="ECO:0000313" key="7">
    <source>
        <dbReference type="EnsemblPlants" id="OPUNC06G04840.4"/>
    </source>
</evidence>
<dbReference type="InterPro" id="IPR005123">
    <property type="entry name" value="Oxoglu/Fe-dep_dioxygenase_dom"/>
</dbReference>
<evidence type="ECO:0000256" key="1">
    <source>
        <dbReference type="ARBA" id="ARBA00008056"/>
    </source>
</evidence>
<keyword evidence="3 5" id="KW-0560">Oxidoreductase</keyword>
<dbReference type="OMA" id="VRINHYL"/>
<dbReference type="EnsemblPlants" id="OPUNC06G04840.4">
    <property type="protein sequence ID" value="OPUNC06G04840.4"/>
    <property type="gene ID" value="OPUNC06G04840"/>
</dbReference>
<dbReference type="Gene3D" id="2.60.120.330">
    <property type="entry name" value="B-lactam Antibiotic, Isopenicillin N Synthase, Chain"/>
    <property type="match status" value="1"/>
</dbReference>
<dbReference type="SUPFAM" id="SSF51197">
    <property type="entry name" value="Clavaminate synthase-like"/>
    <property type="match status" value="1"/>
</dbReference>
<evidence type="ECO:0000313" key="8">
    <source>
        <dbReference type="Proteomes" id="UP000026962"/>
    </source>
</evidence>
<name>A0A0E0L8J1_ORYPU</name>
<dbReference type="AlphaFoldDB" id="A0A0E0L8J1"/>
<keyword evidence="8" id="KW-1185">Reference proteome</keyword>
<dbReference type="PRINTS" id="PR00682">
    <property type="entry name" value="IPNSYNTHASE"/>
</dbReference>
<sequence>MAVDSWRIPTLVQELAAAGAHEPPSRYVRREGELPAGAAVVDMPEPIPVIDLCRLQSAAAGAMEAVKLRSALQSWGVFAVINHGIETSLMDDVMKASGEFFSQTLEEKQKCSNIVGNKQHFQVEGYGNDQVKTHDQVLDWSDRLHLRVRPEDERNLATWPKHPESFRNVLHDYAVKSEIIKETILQAMAKLMELDEAYFLNQFSDRSPVTVRINHYLPCPRPDLVLGFKPHSDDGVLATLLVDNDLVALQVLRDGIWYNVPTKPHTILINIGDFMEVMSNGIFESPVHRVVANTEKERISLAMFYGLDPEKEIEPASDLLHGVKQPAQYKTVKTKDYMAGFYEHFARGTRGSLMRAIPVHSPDARCDNLRRRCCTGDRGAASLSSSGHSETTMADCHQWNIVKIPPIVQELTAGVHEPPSQYMVCEQDRPTVTGSDMPEPIPIVDLSTGELAKLRSALEDWGLSLPGYWTWNGAKLARRGD</sequence>
<evidence type="ECO:0000256" key="3">
    <source>
        <dbReference type="ARBA" id="ARBA00023002"/>
    </source>
</evidence>
<feature type="domain" description="Fe2OG dioxygenase" evidence="6">
    <location>
        <begin position="207"/>
        <end position="307"/>
    </location>
</feature>
<organism evidence="7">
    <name type="scientific">Oryza punctata</name>
    <name type="common">Red rice</name>
    <dbReference type="NCBI Taxonomy" id="4537"/>
    <lineage>
        <taxon>Eukaryota</taxon>
        <taxon>Viridiplantae</taxon>
        <taxon>Streptophyta</taxon>
        <taxon>Embryophyta</taxon>
        <taxon>Tracheophyta</taxon>
        <taxon>Spermatophyta</taxon>
        <taxon>Magnoliopsida</taxon>
        <taxon>Liliopsida</taxon>
        <taxon>Poales</taxon>
        <taxon>Poaceae</taxon>
        <taxon>BOP clade</taxon>
        <taxon>Oryzoideae</taxon>
        <taxon>Oryzeae</taxon>
        <taxon>Oryzinae</taxon>
        <taxon>Oryza</taxon>
    </lineage>
</organism>
<dbReference type="InterPro" id="IPR026992">
    <property type="entry name" value="DIOX_N"/>
</dbReference>